<dbReference type="OrthoDB" id="1930194at2759"/>
<gene>
    <name evidence="3" type="ORF">GSMUA_154800.1</name>
</gene>
<dbReference type="Proteomes" id="UP000012960">
    <property type="component" value="Unplaced"/>
</dbReference>
<reference evidence="3" key="1">
    <citation type="submission" date="2021-03" db="EMBL/GenBank/DDBJ databases">
        <authorList>
            <consortium name="Genoscope - CEA"/>
            <person name="William W."/>
        </authorList>
    </citation>
    <scope>NUCLEOTIDE SEQUENCE</scope>
    <source>
        <strain evidence="3">Doubled-haploid Pahang</strain>
    </source>
</reference>
<reference evidence="4" key="2">
    <citation type="submission" date="2021-05" db="UniProtKB">
        <authorList>
            <consortium name="EnsemblPlants"/>
        </authorList>
    </citation>
    <scope>IDENTIFICATION</scope>
    <source>
        <strain evidence="4">subsp. malaccensis</strain>
    </source>
</reference>
<accession>A0A804JE45</accession>
<dbReference type="PANTHER" id="PTHR33177:SF74">
    <property type="entry name" value="PROTEIN GL2-INTERACTING REPRESSOR 1"/>
    <property type="match status" value="1"/>
</dbReference>
<evidence type="ECO:0000256" key="1">
    <source>
        <dbReference type="SAM" id="MobiDB-lite"/>
    </source>
</evidence>
<feature type="region of interest" description="Disordered" evidence="1">
    <location>
        <begin position="22"/>
        <end position="47"/>
    </location>
</feature>
<dbReference type="Gramene" id="Ma06_t08700.1">
    <property type="protein sequence ID" value="Ma06_p08700.1"/>
    <property type="gene ID" value="Ma06_g08700"/>
</dbReference>
<protein>
    <submittedName>
        <fullName evidence="3">(wild Malaysian banana) hypothetical protein</fullName>
    </submittedName>
</protein>
<sequence>MSCSRRSEKVDLKLNLSLLPTASGRDEASPQGYASSSSLSSPSSCLSSEAELGLTSPVSPTAAPSMVLAGCPRCLMYVMLSAADLRCPKCGSTVLLDFYGGSGAAVTTTTATATATKNKKKARMS</sequence>
<evidence type="ECO:0000313" key="5">
    <source>
        <dbReference type="Proteomes" id="UP000012960"/>
    </source>
</evidence>
<dbReference type="AlphaFoldDB" id="A0A804JE45"/>
<name>A0A804JE45_MUSAM</name>
<evidence type="ECO:0000313" key="3">
    <source>
        <dbReference type="EMBL" id="CAG1845685.1"/>
    </source>
</evidence>
<proteinExistence type="predicted"/>
<dbReference type="EnsemblPlants" id="Ma06_t08700.1">
    <property type="protein sequence ID" value="Ma06_p08700.1"/>
    <property type="gene ID" value="Ma06_g08700"/>
</dbReference>
<organism evidence="4 5">
    <name type="scientific">Musa acuminata subsp. malaccensis</name>
    <name type="common">Wild banana</name>
    <name type="synonym">Musa malaccensis</name>
    <dbReference type="NCBI Taxonomy" id="214687"/>
    <lineage>
        <taxon>Eukaryota</taxon>
        <taxon>Viridiplantae</taxon>
        <taxon>Streptophyta</taxon>
        <taxon>Embryophyta</taxon>
        <taxon>Tracheophyta</taxon>
        <taxon>Spermatophyta</taxon>
        <taxon>Magnoliopsida</taxon>
        <taxon>Liliopsida</taxon>
        <taxon>Zingiberales</taxon>
        <taxon>Musaceae</taxon>
        <taxon>Musa</taxon>
    </lineage>
</organism>
<dbReference type="EMBL" id="HG996471">
    <property type="protein sequence ID" value="CAG1845685.1"/>
    <property type="molecule type" value="Genomic_DNA"/>
</dbReference>
<dbReference type="InterPro" id="IPR056440">
    <property type="entry name" value="Zn-ribbon_GIR1"/>
</dbReference>
<feature type="domain" description="GIR1-like zinc ribbon" evidence="2">
    <location>
        <begin position="65"/>
        <end position="98"/>
    </location>
</feature>
<keyword evidence="5" id="KW-1185">Reference proteome</keyword>
<dbReference type="PANTHER" id="PTHR33177">
    <property type="entry name" value="PUTATIVE-RELATED"/>
    <property type="match status" value="1"/>
</dbReference>
<dbReference type="Pfam" id="PF24747">
    <property type="entry name" value="Zn-ribbon_GIR1"/>
    <property type="match status" value="1"/>
</dbReference>
<feature type="compositionally biased region" description="Low complexity" evidence="1">
    <location>
        <begin position="35"/>
        <end position="47"/>
    </location>
</feature>
<dbReference type="InterPro" id="IPR055281">
    <property type="entry name" value="GIR1-2/SIED1"/>
</dbReference>
<evidence type="ECO:0000259" key="2">
    <source>
        <dbReference type="Pfam" id="PF24747"/>
    </source>
</evidence>
<evidence type="ECO:0000313" key="4">
    <source>
        <dbReference type="EnsemblPlants" id="Ma06_p08700.1"/>
    </source>
</evidence>
<dbReference type="OMA" id="MYIMLAD"/>